<organism evidence="2 3">
    <name type="scientific">Dibothriocephalus latus</name>
    <name type="common">Fish tapeworm</name>
    <name type="synonym">Diphyllobothrium latum</name>
    <dbReference type="NCBI Taxonomy" id="60516"/>
    <lineage>
        <taxon>Eukaryota</taxon>
        <taxon>Metazoa</taxon>
        <taxon>Spiralia</taxon>
        <taxon>Lophotrochozoa</taxon>
        <taxon>Platyhelminthes</taxon>
        <taxon>Cestoda</taxon>
        <taxon>Eucestoda</taxon>
        <taxon>Diphyllobothriidea</taxon>
        <taxon>Diphyllobothriidae</taxon>
        <taxon>Dibothriocephalus</taxon>
    </lineage>
</organism>
<dbReference type="AlphaFoldDB" id="A0A3P6TJN7"/>
<proteinExistence type="predicted"/>
<dbReference type="EMBL" id="UYRU01044967">
    <property type="protein sequence ID" value="VDK88246.1"/>
    <property type="molecule type" value="Genomic_DNA"/>
</dbReference>
<dbReference type="PANTHER" id="PTHR47642:SF7">
    <property type="entry name" value="ATP-DEPENDENT DNA HELICASE PIF1"/>
    <property type="match status" value="1"/>
</dbReference>
<protein>
    <recommendedName>
        <fullName evidence="1">DNA helicase Pif1-like 2B domain-containing protein</fullName>
    </recommendedName>
</protein>
<dbReference type="PANTHER" id="PTHR47642">
    <property type="entry name" value="ATP-DEPENDENT DNA HELICASE"/>
    <property type="match status" value="1"/>
</dbReference>
<evidence type="ECO:0000313" key="3">
    <source>
        <dbReference type="Proteomes" id="UP000281553"/>
    </source>
</evidence>
<gene>
    <name evidence="2" type="ORF">DILT_LOCUS4176</name>
</gene>
<dbReference type="Proteomes" id="UP000281553">
    <property type="component" value="Unassembled WGS sequence"/>
</dbReference>
<dbReference type="Pfam" id="PF21530">
    <property type="entry name" value="Pif1_2B_dom"/>
    <property type="match status" value="1"/>
</dbReference>
<sequence length="169" mass="18184">MLIRNLDTSRGLVNGARGVVEKFSPAVEGGFPEVRFFSVGRSSSGAAEGQTVTIRPERWTINSSGVGGSVSAAGTASGAQLYRIQLPLCLAWAISVHKSQGITLDSVELGLSKVFEYGQAYVALSRCRSLAGLHLLDWRPECIRADPEVSKFYTKLRLKSRSHSGGIEN</sequence>
<dbReference type="InterPro" id="IPR051055">
    <property type="entry name" value="PIF1_helicase"/>
</dbReference>
<accession>A0A3P6TJN7</accession>
<dbReference type="InterPro" id="IPR027417">
    <property type="entry name" value="P-loop_NTPase"/>
</dbReference>
<dbReference type="OrthoDB" id="272985at2759"/>
<evidence type="ECO:0000313" key="2">
    <source>
        <dbReference type="EMBL" id="VDK88246.1"/>
    </source>
</evidence>
<dbReference type="InterPro" id="IPR049163">
    <property type="entry name" value="Pif1-like_2B_dom"/>
</dbReference>
<evidence type="ECO:0000259" key="1">
    <source>
        <dbReference type="Pfam" id="PF21530"/>
    </source>
</evidence>
<dbReference type="CDD" id="cd18809">
    <property type="entry name" value="SF1_C_RecD"/>
    <property type="match status" value="1"/>
</dbReference>
<feature type="domain" description="DNA helicase Pif1-like 2B" evidence="1">
    <location>
        <begin position="1"/>
        <end position="23"/>
    </location>
</feature>
<dbReference type="SUPFAM" id="SSF52540">
    <property type="entry name" value="P-loop containing nucleoside triphosphate hydrolases"/>
    <property type="match status" value="1"/>
</dbReference>
<keyword evidence="3" id="KW-1185">Reference proteome</keyword>
<name>A0A3P6TJN7_DIBLA</name>
<reference evidence="2 3" key="1">
    <citation type="submission" date="2018-11" db="EMBL/GenBank/DDBJ databases">
        <authorList>
            <consortium name="Pathogen Informatics"/>
        </authorList>
    </citation>
    <scope>NUCLEOTIDE SEQUENCE [LARGE SCALE GENOMIC DNA]</scope>
</reference>